<evidence type="ECO:0000313" key="2">
    <source>
        <dbReference type="Proteomes" id="UP000198521"/>
    </source>
</evidence>
<reference evidence="2" key="1">
    <citation type="submission" date="2016-10" db="EMBL/GenBank/DDBJ databases">
        <authorList>
            <person name="Varghese N."/>
            <person name="Submissions S."/>
        </authorList>
    </citation>
    <scope>NUCLEOTIDE SEQUENCE [LARGE SCALE GENOMIC DNA]</scope>
    <source>
        <strain evidence="2">DSM 25232 / NCIMB 14723 / 92V</strain>
    </source>
</reference>
<sequence length="265" mass="30105">MVLWIVGGFIILLILAGTIGFLSFNNNVEQEKVILFGLNKKSDAKVSLEDMHRLPDLVKNYLIKVGVLGKSRYCNVVFSQNGEIRADLDNKWEGFTAVQHMSSVNPGFIWKAKSLPILIRDKSINNKGEVKVSFLGLKNIVQFTGREVDQSSLARYLGELIWFPVGFLDPDISWEIINAKSVKAIMVKGNLTIEGFFFFDEKGLIDHFETKRYRDTILENFIGKIGAYKSYDGFLLPDSMIGIWDLNGQKLEYFKATITSYKILK</sequence>
<proteinExistence type="predicted"/>
<dbReference type="OrthoDB" id="9786534at2"/>
<gene>
    <name evidence="1" type="ORF">SAMN04487910_1624</name>
</gene>
<protein>
    <submittedName>
        <fullName evidence="1">Uncharacterized protein</fullName>
    </submittedName>
</protein>
<dbReference type="EMBL" id="FOAB01000003">
    <property type="protein sequence ID" value="SEL07114.1"/>
    <property type="molecule type" value="Genomic_DNA"/>
</dbReference>
<accession>A0A1H7M7D8</accession>
<dbReference type="Pfam" id="PF20181">
    <property type="entry name" value="DUF6544"/>
    <property type="match status" value="1"/>
</dbReference>
<dbReference type="InterPro" id="IPR046674">
    <property type="entry name" value="DUF6544"/>
</dbReference>
<dbReference type="RefSeq" id="WP_091407359.1">
    <property type="nucleotide sequence ID" value="NZ_FOAB01000003.1"/>
</dbReference>
<organism evidence="1 2">
    <name type="scientific">Aquimarina amphilecti</name>
    <dbReference type="NCBI Taxonomy" id="1038014"/>
    <lineage>
        <taxon>Bacteria</taxon>
        <taxon>Pseudomonadati</taxon>
        <taxon>Bacteroidota</taxon>
        <taxon>Flavobacteriia</taxon>
        <taxon>Flavobacteriales</taxon>
        <taxon>Flavobacteriaceae</taxon>
        <taxon>Aquimarina</taxon>
    </lineage>
</organism>
<dbReference type="AlphaFoldDB" id="A0A1H7M7D8"/>
<keyword evidence="2" id="KW-1185">Reference proteome</keyword>
<dbReference type="Proteomes" id="UP000198521">
    <property type="component" value="Unassembled WGS sequence"/>
</dbReference>
<name>A0A1H7M7D8_AQUAM</name>
<evidence type="ECO:0000313" key="1">
    <source>
        <dbReference type="EMBL" id="SEL07114.1"/>
    </source>
</evidence>